<dbReference type="Pfam" id="PF02397">
    <property type="entry name" value="Bac_transf"/>
    <property type="match status" value="1"/>
</dbReference>
<evidence type="ECO:0000256" key="1">
    <source>
        <dbReference type="ARBA" id="ARBA00004141"/>
    </source>
</evidence>
<dbReference type="NCBIfam" id="TIGR03025">
    <property type="entry name" value="EPS_sugtrans"/>
    <property type="match status" value="1"/>
</dbReference>
<evidence type="ECO:0000313" key="10">
    <source>
        <dbReference type="Proteomes" id="UP000233517"/>
    </source>
</evidence>
<evidence type="ECO:0000256" key="3">
    <source>
        <dbReference type="ARBA" id="ARBA00022679"/>
    </source>
</evidence>
<dbReference type="EMBL" id="PHAI01000001">
    <property type="protein sequence ID" value="PKM91839.1"/>
    <property type="molecule type" value="Genomic_DNA"/>
</dbReference>
<keyword evidence="3 9" id="KW-0808">Transferase</keyword>
<feature type="transmembrane region" description="Helical" evidence="7">
    <location>
        <begin position="84"/>
        <end position="102"/>
    </location>
</feature>
<evidence type="ECO:0000256" key="5">
    <source>
        <dbReference type="ARBA" id="ARBA00022989"/>
    </source>
</evidence>
<proteinExistence type="inferred from homology"/>
<evidence type="ECO:0000256" key="2">
    <source>
        <dbReference type="ARBA" id="ARBA00006464"/>
    </source>
</evidence>
<gene>
    <name evidence="9" type="ORF">CVU82_01370</name>
</gene>
<feature type="transmembrane region" description="Helical" evidence="7">
    <location>
        <begin position="274"/>
        <end position="298"/>
    </location>
</feature>
<feature type="transmembrane region" description="Helical" evidence="7">
    <location>
        <begin position="12"/>
        <end position="32"/>
    </location>
</feature>
<dbReference type="Proteomes" id="UP000233517">
    <property type="component" value="Unassembled WGS sequence"/>
</dbReference>
<keyword evidence="5 7" id="KW-1133">Transmembrane helix</keyword>
<keyword evidence="4 7" id="KW-0812">Transmembrane</keyword>
<dbReference type="GO" id="GO:0016020">
    <property type="term" value="C:membrane"/>
    <property type="evidence" value="ECO:0007669"/>
    <property type="project" value="UniProtKB-SubCell"/>
</dbReference>
<protein>
    <submittedName>
        <fullName evidence="9">Sugar transferase</fullName>
    </submittedName>
</protein>
<evidence type="ECO:0000313" key="9">
    <source>
        <dbReference type="EMBL" id="PKM91839.1"/>
    </source>
</evidence>
<dbReference type="InterPro" id="IPR017475">
    <property type="entry name" value="EPS_sugar_tfrase"/>
</dbReference>
<dbReference type="AlphaFoldDB" id="A0A2N2EAX6"/>
<keyword evidence="6 7" id="KW-0472">Membrane</keyword>
<reference evidence="9 10" key="1">
    <citation type="journal article" date="2017" name="ISME J.">
        <title>Potential for microbial H2 and metal transformations associated with novel bacteria and archaea in deep terrestrial subsurface sediments.</title>
        <authorList>
            <person name="Hernsdorf A.W."/>
            <person name="Amano Y."/>
            <person name="Miyakawa K."/>
            <person name="Ise K."/>
            <person name="Suzuki Y."/>
            <person name="Anantharaman K."/>
            <person name="Probst A."/>
            <person name="Burstein D."/>
            <person name="Thomas B.C."/>
            <person name="Banfield J.F."/>
        </authorList>
    </citation>
    <scope>NUCLEOTIDE SEQUENCE [LARGE SCALE GENOMIC DNA]</scope>
    <source>
        <strain evidence="9">HGW-Falkowbacteria-1</strain>
    </source>
</reference>
<organism evidence="9 10">
    <name type="scientific">Candidatus Falkowbacteria bacterium HGW-Falkowbacteria-1</name>
    <dbReference type="NCBI Taxonomy" id="2013768"/>
    <lineage>
        <taxon>Bacteria</taxon>
        <taxon>Candidatus Falkowiibacteriota</taxon>
    </lineage>
</organism>
<dbReference type="Pfam" id="PF13727">
    <property type="entry name" value="CoA_binding_3"/>
    <property type="match status" value="1"/>
</dbReference>
<dbReference type="PANTHER" id="PTHR30576:SF0">
    <property type="entry name" value="UNDECAPRENYL-PHOSPHATE N-ACETYLGALACTOSAMINYL 1-PHOSPHATE TRANSFERASE-RELATED"/>
    <property type="match status" value="1"/>
</dbReference>
<dbReference type="InterPro" id="IPR003362">
    <property type="entry name" value="Bact_transf"/>
</dbReference>
<evidence type="ECO:0000256" key="4">
    <source>
        <dbReference type="ARBA" id="ARBA00022692"/>
    </source>
</evidence>
<evidence type="ECO:0000256" key="7">
    <source>
        <dbReference type="SAM" id="Phobius"/>
    </source>
</evidence>
<evidence type="ECO:0000256" key="6">
    <source>
        <dbReference type="ARBA" id="ARBA00023136"/>
    </source>
</evidence>
<feature type="transmembrane region" description="Helical" evidence="7">
    <location>
        <begin position="44"/>
        <end position="64"/>
    </location>
</feature>
<comment type="caution">
    <text evidence="9">The sequence shown here is derived from an EMBL/GenBank/DDBJ whole genome shotgun (WGS) entry which is preliminary data.</text>
</comment>
<name>A0A2N2EAX6_9BACT</name>
<dbReference type="GO" id="GO:0016780">
    <property type="term" value="F:phosphotransferase activity, for other substituted phosphate groups"/>
    <property type="evidence" value="ECO:0007669"/>
    <property type="project" value="TreeGrafter"/>
</dbReference>
<accession>A0A2N2EAX6</accession>
<evidence type="ECO:0000259" key="8">
    <source>
        <dbReference type="Pfam" id="PF02397"/>
    </source>
</evidence>
<dbReference type="PANTHER" id="PTHR30576">
    <property type="entry name" value="COLANIC BIOSYNTHESIS UDP-GLUCOSE LIPID CARRIER TRANSFERASE"/>
    <property type="match status" value="1"/>
</dbReference>
<comment type="subcellular location">
    <subcellularLocation>
        <location evidence="1">Membrane</location>
        <topology evidence="1">Multi-pass membrane protein</topology>
    </subcellularLocation>
</comment>
<comment type="similarity">
    <text evidence="2">Belongs to the bacterial sugar transferase family.</text>
</comment>
<sequence>MNNKKIKQTILFLVDLSILFISLKITLILRYADELSPEIEEKHFQIFIPVFLLWLMIFYINSLYDFKKIINQNKLIERSIKSALISFFLSMILFYLVPYAQITPKTNLLIFASFSFVLFTLWRLLFLSINKKYLPGSNIAMIGYNEIIRKTIQAIKKNPQLGYNVKFLLSEKNNVLVDIADIYDLKIVEDANQLSRAIKDYKIDSLILEKDLGEMKDLQKTLFNLLPSGINYYNLINFYEEISGQIPLEILNKAWFLENLNLAEKRTFEGIKRIFDLFLSFFFLIFAFPLSIIIAILIKITSHGPVMFKQTRSGKNNKDFNLYKFRTMRVEKNNHAPTEENDPRITVLGKFLRKSRIDEIPQLLNVLRGDMSFVGPRPERPEIIKELANNIPFYSVRSLVKPGISGWDQISGEYHSPSVEDTYKKLQYDLFYIKNRSFYLDISIILKTIKTALGQEGR</sequence>
<feature type="transmembrane region" description="Helical" evidence="7">
    <location>
        <begin position="108"/>
        <end position="126"/>
    </location>
</feature>
<feature type="domain" description="Bacterial sugar transferase" evidence="8">
    <location>
        <begin position="272"/>
        <end position="453"/>
    </location>
</feature>